<dbReference type="Pfam" id="PF12833">
    <property type="entry name" value="HTH_18"/>
    <property type="match status" value="1"/>
</dbReference>
<dbReference type="EMBL" id="WCWW01000043">
    <property type="protein sequence ID" value="KAB3853550.1"/>
    <property type="molecule type" value="Genomic_DNA"/>
</dbReference>
<gene>
    <name evidence="5" type="ORF">GAS29_16635</name>
</gene>
<keyword evidence="3" id="KW-0804">Transcription</keyword>
<comment type="caution">
    <text evidence="5">The sequence shown here is derived from an EMBL/GenBank/DDBJ whole genome shotgun (WGS) entry which is preliminary data.</text>
</comment>
<evidence type="ECO:0000313" key="5">
    <source>
        <dbReference type="EMBL" id="KAB3853550.1"/>
    </source>
</evidence>
<dbReference type="InterPro" id="IPR009057">
    <property type="entry name" value="Homeodomain-like_sf"/>
</dbReference>
<sequence>MKLFYLTEHTSCYNYFKFIEEGFRYYKFDTGLNHEEKLTKDCILFVVKGSLCISYRGHEMLVREGKMIFFCRDSLFNTYSLEPCEVVAAIFEGGIWPCQKASFSELYHLKDIVEYSMEPLEIRDRLHKFLGLLICYLEDGANCIHFHETKLRELFWNIRFYYSRQELALFFYTIIGRSQDFKNKVLNSCGKCRTVKDMASTCSMSLSAFKRQFMLEFGEAPTAWMQKQLLGEIKYKLSVTDLPLGTIANELEFSSLAYFSKYCKRCLGYSPTELRQRMKSGQKNARKEREE</sequence>
<dbReference type="GO" id="GO:0003700">
    <property type="term" value="F:DNA-binding transcription factor activity"/>
    <property type="evidence" value="ECO:0007669"/>
    <property type="project" value="InterPro"/>
</dbReference>
<name>A0A6I0HGU0_PHOVU</name>
<keyword evidence="2" id="KW-0238">DNA-binding</keyword>
<dbReference type="Proteomes" id="UP000441522">
    <property type="component" value="Unassembled WGS sequence"/>
</dbReference>
<evidence type="ECO:0000256" key="2">
    <source>
        <dbReference type="ARBA" id="ARBA00023125"/>
    </source>
</evidence>
<accession>A0A6I0HGU0</accession>
<organism evidence="5 6">
    <name type="scientific">Phocaeicola vulgatus</name>
    <name type="common">Bacteroides vulgatus</name>
    <dbReference type="NCBI Taxonomy" id="821"/>
    <lineage>
        <taxon>Bacteria</taxon>
        <taxon>Pseudomonadati</taxon>
        <taxon>Bacteroidota</taxon>
        <taxon>Bacteroidia</taxon>
        <taxon>Bacteroidales</taxon>
        <taxon>Bacteroidaceae</taxon>
        <taxon>Phocaeicola</taxon>
    </lineage>
</organism>
<dbReference type="RefSeq" id="WP_151849448.1">
    <property type="nucleotide sequence ID" value="NZ_CP181424.1"/>
</dbReference>
<evidence type="ECO:0000313" key="6">
    <source>
        <dbReference type="Proteomes" id="UP000441522"/>
    </source>
</evidence>
<reference evidence="5 6" key="1">
    <citation type="journal article" date="2019" name="Nat. Med.">
        <title>A library of human gut bacterial isolates paired with longitudinal multiomics data enables mechanistic microbiome research.</title>
        <authorList>
            <person name="Poyet M."/>
            <person name="Groussin M."/>
            <person name="Gibbons S.M."/>
            <person name="Avila-Pacheco J."/>
            <person name="Jiang X."/>
            <person name="Kearney S.M."/>
            <person name="Perrotta A.R."/>
            <person name="Berdy B."/>
            <person name="Zhao S."/>
            <person name="Lieberman T.D."/>
            <person name="Swanson P.K."/>
            <person name="Smith M."/>
            <person name="Roesemann S."/>
            <person name="Alexander J.E."/>
            <person name="Rich S.A."/>
            <person name="Livny J."/>
            <person name="Vlamakis H."/>
            <person name="Clish C."/>
            <person name="Bullock K."/>
            <person name="Deik A."/>
            <person name="Scott J."/>
            <person name="Pierce K.A."/>
            <person name="Xavier R.J."/>
            <person name="Alm E.J."/>
        </authorList>
    </citation>
    <scope>NUCLEOTIDE SEQUENCE [LARGE SCALE GENOMIC DNA]</scope>
    <source>
        <strain evidence="5 6">BIOML-A5</strain>
    </source>
</reference>
<proteinExistence type="predicted"/>
<dbReference type="InterPro" id="IPR018060">
    <property type="entry name" value="HTH_AraC"/>
</dbReference>
<evidence type="ECO:0000256" key="3">
    <source>
        <dbReference type="ARBA" id="ARBA00023163"/>
    </source>
</evidence>
<evidence type="ECO:0000259" key="4">
    <source>
        <dbReference type="PROSITE" id="PS01124"/>
    </source>
</evidence>
<dbReference type="AlphaFoldDB" id="A0A6I0HGU0"/>
<dbReference type="GO" id="GO:0043565">
    <property type="term" value="F:sequence-specific DNA binding"/>
    <property type="evidence" value="ECO:0007669"/>
    <property type="project" value="InterPro"/>
</dbReference>
<dbReference type="Gene3D" id="1.10.10.60">
    <property type="entry name" value="Homeodomain-like"/>
    <property type="match status" value="1"/>
</dbReference>
<dbReference type="PANTHER" id="PTHR43280">
    <property type="entry name" value="ARAC-FAMILY TRANSCRIPTIONAL REGULATOR"/>
    <property type="match status" value="1"/>
</dbReference>
<dbReference type="PROSITE" id="PS01124">
    <property type="entry name" value="HTH_ARAC_FAMILY_2"/>
    <property type="match status" value="1"/>
</dbReference>
<dbReference type="PANTHER" id="PTHR43280:SF10">
    <property type="entry name" value="REGULATORY PROTEIN POCR"/>
    <property type="match status" value="1"/>
</dbReference>
<protein>
    <submittedName>
        <fullName evidence="5">Helix-turn-helix transcriptional regulator</fullName>
    </submittedName>
</protein>
<dbReference type="SUPFAM" id="SSF46689">
    <property type="entry name" value="Homeodomain-like"/>
    <property type="match status" value="1"/>
</dbReference>
<keyword evidence="1" id="KW-0805">Transcription regulation</keyword>
<feature type="domain" description="HTH araC/xylS-type" evidence="4">
    <location>
        <begin position="194"/>
        <end position="277"/>
    </location>
</feature>
<evidence type="ECO:0000256" key="1">
    <source>
        <dbReference type="ARBA" id="ARBA00023015"/>
    </source>
</evidence>
<dbReference type="SMART" id="SM00342">
    <property type="entry name" value="HTH_ARAC"/>
    <property type="match status" value="1"/>
</dbReference>